<name>A0A3E2TQG3_9FIRM</name>
<feature type="transmembrane region" description="Helical" evidence="1">
    <location>
        <begin position="12"/>
        <end position="33"/>
    </location>
</feature>
<dbReference type="Pfam" id="PF13346">
    <property type="entry name" value="ABC2_membrane_5"/>
    <property type="match status" value="1"/>
</dbReference>
<keyword evidence="1" id="KW-1133">Transmembrane helix</keyword>
<dbReference type="RefSeq" id="WP_117527508.1">
    <property type="nucleotide sequence ID" value="NZ_JAQDKA010000001.1"/>
</dbReference>
<feature type="transmembrane region" description="Helical" evidence="1">
    <location>
        <begin position="186"/>
        <end position="205"/>
    </location>
</feature>
<feature type="transmembrane region" description="Helical" evidence="1">
    <location>
        <begin position="82"/>
        <end position="102"/>
    </location>
</feature>
<gene>
    <name evidence="2" type="ORF">DW070_04860</name>
</gene>
<keyword evidence="1" id="KW-0812">Transmembrane</keyword>
<keyword evidence="1" id="KW-0472">Membrane</keyword>
<evidence type="ECO:0000256" key="1">
    <source>
        <dbReference type="SAM" id="Phobius"/>
    </source>
</evidence>
<feature type="transmembrane region" description="Helical" evidence="1">
    <location>
        <begin position="147"/>
        <end position="166"/>
    </location>
</feature>
<dbReference type="PANTHER" id="PTHR41309:SF2">
    <property type="entry name" value="MEMBRANE PROTEIN"/>
    <property type="match status" value="1"/>
</dbReference>
<dbReference type="AlphaFoldDB" id="A0A3E2TQG3"/>
<protein>
    <submittedName>
        <fullName evidence="2">ABC-2 transporter permease</fullName>
    </submittedName>
</protein>
<feature type="transmembrane region" description="Helical" evidence="1">
    <location>
        <begin position="114"/>
        <end position="138"/>
    </location>
</feature>
<dbReference type="Proteomes" id="UP000260773">
    <property type="component" value="Unassembled WGS sequence"/>
</dbReference>
<comment type="caution">
    <text evidence="2">The sequence shown here is derived from an EMBL/GenBank/DDBJ whole genome shotgun (WGS) entry which is preliminary data.</text>
</comment>
<evidence type="ECO:0000313" key="3">
    <source>
        <dbReference type="Proteomes" id="UP000260773"/>
    </source>
</evidence>
<dbReference type="EMBL" id="QVEP01000008">
    <property type="protein sequence ID" value="RGB80890.1"/>
    <property type="molecule type" value="Genomic_DNA"/>
</dbReference>
<proteinExistence type="predicted"/>
<organism evidence="2 3">
    <name type="scientific">Coprococcus catus</name>
    <dbReference type="NCBI Taxonomy" id="116085"/>
    <lineage>
        <taxon>Bacteria</taxon>
        <taxon>Bacillati</taxon>
        <taxon>Bacillota</taxon>
        <taxon>Clostridia</taxon>
        <taxon>Lachnospirales</taxon>
        <taxon>Lachnospiraceae</taxon>
        <taxon>Coprococcus</taxon>
    </lineage>
</organism>
<reference evidence="2 3" key="1">
    <citation type="submission" date="2018-08" db="EMBL/GenBank/DDBJ databases">
        <title>A genome reference for cultivated species of the human gut microbiota.</title>
        <authorList>
            <person name="Zou Y."/>
            <person name="Xue W."/>
            <person name="Luo G."/>
        </authorList>
    </citation>
    <scope>NUCLEOTIDE SEQUENCE [LARGE SCALE GENOMIC DNA]</scope>
    <source>
        <strain evidence="2 3">AF45-17</strain>
    </source>
</reference>
<dbReference type="InterPro" id="IPR025699">
    <property type="entry name" value="ABC2_memb-like"/>
</dbReference>
<evidence type="ECO:0000313" key="2">
    <source>
        <dbReference type="EMBL" id="RGB80890.1"/>
    </source>
</evidence>
<dbReference type="PANTHER" id="PTHR41309">
    <property type="entry name" value="MEMBRANE PROTEIN-RELATED"/>
    <property type="match status" value="1"/>
</dbReference>
<accession>A0A3E2TQG3</accession>
<sequence>MKGLLLKDYYMLLKYCRPYALIVLIFGVCSLADGGNLFMLAYPAVLCGINSVSLLAYDEKSRWQQYCETMPYTRKQVVDSKYLLSFLLIAGLSVVLAAAHSLVGAVRGIFNPVWVLNIFCLIWSVGHAFSAICLPMIFKYGSEKGRVMYIAVVVVFCVAFVNFGGYDFSEVSQLSGAFAVFAENPIYMVVLAVIAAVLFLGSMKLSEQFYMKREL</sequence>